<dbReference type="EMBL" id="RKHG01000001">
    <property type="protein sequence ID" value="ROR53096.1"/>
    <property type="molecule type" value="Genomic_DNA"/>
</dbReference>
<evidence type="ECO:0000313" key="2">
    <source>
        <dbReference type="Proteomes" id="UP000275749"/>
    </source>
</evidence>
<evidence type="ECO:0000313" key="1">
    <source>
        <dbReference type="EMBL" id="ROR53096.1"/>
    </source>
</evidence>
<accession>A0A3N1ZQH1</accession>
<dbReference type="Proteomes" id="UP000275749">
    <property type="component" value="Unassembled WGS sequence"/>
</dbReference>
<dbReference type="PANTHER" id="PTHR43482">
    <property type="entry name" value="PROTEIN AST1-RELATED"/>
    <property type="match status" value="1"/>
</dbReference>
<name>A0A3N1ZQH1_9ACTN</name>
<dbReference type="InterPro" id="IPR036291">
    <property type="entry name" value="NAD(P)-bd_dom_sf"/>
</dbReference>
<sequence>MPSYAELVSVPSESVAPAPAPATLSDAQAASFVMNALTAWGSLRALDLHPGQTLAVTGAAGALGGYLVQPAHRQGVRVLASASAADEDLVRGFGADAFVGRAEGVEGFREAAPEGVDVAGAANLHAAMLPALTSGGRMAIYRHWGDDPVFIGIHVLYTTVVDQLSNADAIREIVTLAGEGELATRVADVLPMDDAAAAHHRLTPGHLRGRQILTLTTWASHSPTLPSPHAHSVGHLVRERRAGSEPACDTTLQ</sequence>
<dbReference type="PANTHER" id="PTHR43482:SF1">
    <property type="entry name" value="PROTEIN AST1-RELATED"/>
    <property type="match status" value="1"/>
</dbReference>
<dbReference type="InterPro" id="IPR052585">
    <property type="entry name" value="Lipid_raft_assoc_Zn_ADH"/>
</dbReference>
<dbReference type="AlphaFoldDB" id="A0A3N1ZQH1"/>
<dbReference type="Gene3D" id="3.40.50.720">
    <property type="entry name" value="NAD(P)-binding Rossmann-like Domain"/>
    <property type="match status" value="1"/>
</dbReference>
<gene>
    <name evidence="1" type="ORF">EDD41_0220</name>
</gene>
<reference evidence="1 2" key="1">
    <citation type="submission" date="2018-11" db="EMBL/GenBank/DDBJ databases">
        <title>Sequencing the genomes of 1000 actinobacteria strains.</title>
        <authorList>
            <person name="Klenk H.-P."/>
        </authorList>
    </citation>
    <scope>NUCLEOTIDE SEQUENCE [LARGE SCALE GENOMIC DNA]</scope>
    <source>
        <strain evidence="1 2">DSM 10546</strain>
    </source>
</reference>
<proteinExistence type="predicted"/>
<dbReference type="Gene3D" id="3.90.180.10">
    <property type="entry name" value="Medium-chain alcohol dehydrogenases, catalytic domain"/>
    <property type="match status" value="1"/>
</dbReference>
<comment type="caution">
    <text evidence="1">The sequence shown here is derived from an EMBL/GenBank/DDBJ whole genome shotgun (WGS) entry which is preliminary data.</text>
</comment>
<protein>
    <submittedName>
        <fullName evidence="1">NADPH:quinone reductase-like Zn-dependent oxidoreductase</fullName>
    </submittedName>
</protein>
<dbReference type="Pfam" id="PF13602">
    <property type="entry name" value="ADH_zinc_N_2"/>
    <property type="match status" value="1"/>
</dbReference>
<dbReference type="SUPFAM" id="SSF51735">
    <property type="entry name" value="NAD(P)-binding Rossmann-fold domains"/>
    <property type="match status" value="1"/>
</dbReference>
<organism evidence="1 2">
    <name type="scientific">Luteococcus japonicus</name>
    <dbReference type="NCBI Taxonomy" id="33984"/>
    <lineage>
        <taxon>Bacteria</taxon>
        <taxon>Bacillati</taxon>
        <taxon>Actinomycetota</taxon>
        <taxon>Actinomycetes</taxon>
        <taxon>Propionibacteriales</taxon>
        <taxon>Propionibacteriaceae</taxon>
        <taxon>Luteococcus</taxon>
    </lineage>
</organism>